<dbReference type="KEGG" id="mgad:MGAD_57540"/>
<reference evidence="5" key="2">
    <citation type="submission" date="2020-02" db="EMBL/GenBank/DDBJ databases">
        <authorList>
            <person name="Matsumoto Y."/>
            <person name="Motooka D."/>
            <person name="Nakamura S."/>
        </authorList>
    </citation>
    <scope>NUCLEOTIDE SEQUENCE</scope>
    <source>
        <strain evidence="5">JCM 12688</strain>
    </source>
</reference>
<evidence type="ECO:0000313" key="7">
    <source>
        <dbReference type="Proteomes" id="UP000466187"/>
    </source>
</evidence>
<reference evidence="5 7" key="1">
    <citation type="journal article" date="2019" name="Emerg. Microbes Infect.">
        <title>Comprehensive subspecies identification of 175 nontuberculous mycobacteria species based on 7547 genomic profiles.</title>
        <authorList>
            <person name="Matsumoto Y."/>
            <person name="Kinjo T."/>
            <person name="Motooka D."/>
            <person name="Nabeya D."/>
            <person name="Jung N."/>
            <person name="Uechi K."/>
            <person name="Horii T."/>
            <person name="Iida T."/>
            <person name="Fujita J."/>
            <person name="Nakamura S."/>
        </authorList>
    </citation>
    <scope>NUCLEOTIDE SEQUENCE [LARGE SCALE GENOMIC DNA]</scope>
    <source>
        <strain evidence="5 7">JCM 12688</strain>
    </source>
</reference>
<evidence type="ECO:0000313" key="8">
    <source>
        <dbReference type="Proteomes" id="UP001154266"/>
    </source>
</evidence>
<dbReference type="AlphaFoldDB" id="A0A7I7WUV0"/>
<proteinExistence type="predicted"/>
<feature type="transmembrane region" description="Helical" evidence="4">
    <location>
        <begin position="56"/>
        <end position="77"/>
    </location>
</feature>
<keyword evidence="2 4" id="KW-0472">Membrane</keyword>
<sequence>MSAEEKDVPTAEKSSEAVEITESGEVAEESSGDIAESPEEDAEPARRDRGMIRRNIGAILVAAALVVSAGVAGWLYVYQYRVDQQINADAANVALEAAKTGTIALLSYSPDTLDKDFATAKSNLTGDFLSYYTDFTEKIVTPAAKEKQVKTVAAVVRAAVSEIQPDSATVLLFINQTTTSKENPDGAFAASSVKVGLQKVDDRWLISAFDPV</sequence>
<evidence type="ECO:0000313" key="5">
    <source>
        <dbReference type="EMBL" id="BBZ21419.1"/>
    </source>
</evidence>
<name>A0A7I7WUV0_MYCGU</name>
<dbReference type="PANTHER" id="PTHR37042">
    <property type="entry name" value="OUTER MEMBRANE PROTEIN RV1973"/>
    <property type="match status" value="1"/>
</dbReference>
<dbReference type="EMBL" id="JAKZMO010000010">
    <property type="protein sequence ID" value="MDG5483998.1"/>
    <property type="molecule type" value="Genomic_DNA"/>
</dbReference>
<dbReference type="EMBL" id="AP022608">
    <property type="protein sequence ID" value="BBZ21419.1"/>
    <property type="molecule type" value="Genomic_DNA"/>
</dbReference>
<accession>A0A7I7WUV0</accession>
<feature type="region of interest" description="Disordered" evidence="3">
    <location>
        <begin position="1"/>
        <end position="48"/>
    </location>
</feature>
<evidence type="ECO:0000256" key="1">
    <source>
        <dbReference type="ARBA" id="ARBA00004370"/>
    </source>
</evidence>
<evidence type="ECO:0000313" key="6">
    <source>
        <dbReference type="EMBL" id="MDG5483998.1"/>
    </source>
</evidence>
<evidence type="ECO:0000256" key="4">
    <source>
        <dbReference type="SAM" id="Phobius"/>
    </source>
</evidence>
<evidence type="ECO:0008006" key="9">
    <source>
        <dbReference type="Google" id="ProtNLM"/>
    </source>
</evidence>
<feature type="compositionally biased region" description="Acidic residues" evidence="3">
    <location>
        <begin position="25"/>
        <end position="42"/>
    </location>
</feature>
<comment type="subcellular location">
    <subcellularLocation>
        <location evidence="1">Membrane</location>
    </subcellularLocation>
</comment>
<dbReference type="GO" id="GO:0016020">
    <property type="term" value="C:membrane"/>
    <property type="evidence" value="ECO:0007669"/>
    <property type="project" value="UniProtKB-SubCell"/>
</dbReference>
<keyword evidence="8" id="KW-1185">Reference proteome</keyword>
<dbReference type="RefSeq" id="WP_163690155.1">
    <property type="nucleotide sequence ID" value="NZ_AP022608.1"/>
</dbReference>
<protein>
    <recommendedName>
        <fullName evidence="9">Twin-arginine translocation pathway signal</fullName>
    </recommendedName>
</protein>
<gene>
    <name evidence="5" type="ORF">MGAD_57540</name>
    <name evidence="6" type="ORF">MNO81_14460</name>
</gene>
<dbReference type="Proteomes" id="UP001154266">
    <property type="component" value="Unassembled WGS sequence"/>
</dbReference>
<evidence type="ECO:0000256" key="2">
    <source>
        <dbReference type="ARBA" id="ARBA00023136"/>
    </source>
</evidence>
<reference evidence="6" key="3">
    <citation type="journal article" date="2023" name="Environ. Microbiol.">
        <title>The 2-methylpropene degradation pathway in Mycobacteriaceae family strains.</title>
        <authorList>
            <person name="Helbich S."/>
            <person name="Barrantes I."/>
            <person name="Dos Anjos Borges L.G."/>
            <person name="Pieper D.H."/>
            <person name="Vainshtein Y."/>
            <person name="Sohn K."/>
            <person name="Engesser K.H."/>
        </authorList>
    </citation>
    <scope>NUCLEOTIDE SEQUENCE</scope>
    <source>
        <strain evidence="6">IBE100</strain>
    </source>
</reference>
<organism evidence="5 7">
    <name type="scientific">Mycolicibacterium gadium</name>
    <name type="common">Mycobacterium gadium</name>
    <dbReference type="NCBI Taxonomy" id="1794"/>
    <lineage>
        <taxon>Bacteria</taxon>
        <taxon>Bacillati</taxon>
        <taxon>Actinomycetota</taxon>
        <taxon>Actinomycetes</taxon>
        <taxon>Mycobacteriales</taxon>
        <taxon>Mycobacteriaceae</taxon>
        <taxon>Mycolicibacterium</taxon>
    </lineage>
</organism>
<feature type="compositionally biased region" description="Basic and acidic residues" evidence="3">
    <location>
        <begin position="1"/>
        <end position="16"/>
    </location>
</feature>
<evidence type="ECO:0000256" key="3">
    <source>
        <dbReference type="SAM" id="MobiDB-lite"/>
    </source>
</evidence>
<keyword evidence="4" id="KW-0812">Transmembrane</keyword>
<dbReference type="PANTHER" id="PTHR37042:SF4">
    <property type="entry name" value="OUTER MEMBRANE PROTEIN RV1973"/>
    <property type="match status" value="1"/>
</dbReference>
<keyword evidence="4" id="KW-1133">Transmembrane helix</keyword>
<dbReference type="Proteomes" id="UP000466187">
    <property type="component" value="Chromosome"/>
</dbReference>